<feature type="transmembrane region" description="Helical" evidence="1">
    <location>
        <begin position="43"/>
        <end position="66"/>
    </location>
</feature>
<name>B0Y4S5_ASPFC</name>
<keyword evidence="1" id="KW-0812">Transmembrane</keyword>
<organism evidence="2 3">
    <name type="scientific">Aspergillus fumigatus (strain CBS 144.89 / FGSC A1163 / CEA10)</name>
    <name type="common">Neosartorya fumigata</name>
    <dbReference type="NCBI Taxonomy" id="451804"/>
    <lineage>
        <taxon>Eukaryota</taxon>
        <taxon>Fungi</taxon>
        <taxon>Dikarya</taxon>
        <taxon>Ascomycota</taxon>
        <taxon>Pezizomycotina</taxon>
        <taxon>Eurotiomycetes</taxon>
        <taxon>Eurotiomycetidae</taxon>
        <taxon>Eurotiales</taxon>
        <taxon>Aspergillaceae</taxon>
        <taxon>Aspergillus</taxon>
        <taxon>Aspergillus subgen. Fumigati</taxon>
    </lineage>
</organism>
<evidence type="ECO:0000313" key="3">
    <source>
        <dbReference type="Proteomes" id="UP000001699"/>
    </source>
</evidence>
<dbReference type="Proteomes" id="UP000001699">
    <property type="component" value="Unassembled WGS sequence"/>
</dbReference>
<keyword evidence="3" id="KW-1185">Reference proteome</keyword>
<keyword evidence="1" id="KW-0472">Membrane</keyword>
<dbReference type="HOGENOM" id="CLU_2084327_0_0_1"/>
<accession>B0Y4S5</accession>
<sequence>MRISHLLFPHLLIGTGIWGTLLNHSHQPTGDQVGHIEALSDSSMAVCLLFVCFVFFASSAVFSLIVNRSNYSYIAFHHSLTALHCINGTPDRHPNSLRAILCSAVSLPIISDPPGTR</sequence>
<protein>
    <submittedName>
        <fullName evidence="2">Uncharacterized protein</fullName>
    </submittedName>
</protein>
<evidence type="ECO:0000313" key="2">
    <source>
        <dbReference type="EMBL" id="EDP50674.1"/>
    </source>
</evidence>
<dbReference type="VEuPathDB" id="FungiDB:AFUB_070130"/>
<dbReference type="AlphaFoldDB" id="B0Y4S5"/>
<keyword evidence="1" id="KW-1133">Transmembrane helix</keyword>
<dbReference type="EMBL" id="DS499598">
    <property type="protein sequence ID" value="EDP50674.1"/>
    <property type="molecule type" value="Genomic_DNA"/>
</dbReference>
<proteinExistence type="predicted"/>
<reference evidence="2 3" key="1">
    <citation type="journal article" date="2008" name="PLoS Genet.">
        <title>Genomic islands in the pathogenic filamentous fungus Aspergillus fumigatus.</title>
        <authorList>
            <person name="Fedorova N.D."/>
            <person name="Khaldi N."/>
            <person name="Joardar V.S."/>
            <person name="Maiti R."/>
            <person name="Amedeo P."/>
            <person name="Anderson M.J."/>
            <person name="Crabtree J."/>
            <person name="Silva J.C."/>
            <person name="Badger J.H."/>
            <person name="Albarraq A."/>
            <person name="Angiuoli S."/>
            <person name="Bussey H."/>
            <person name="Bowyer P."/>
            <person name="Cotty P.J."/>
            <person name="Dyer P.S."/>
            <person name="Egan A."/>
            <person name="Galens K."/>
            <person name="Fraser-Liggett C.M."/>
            <person name="Haas B.J."/>
            <person name="Inman J.M."/>
            <person name="Kent R."/>
            <person name="Lemieux S."/>
            <person name="Malavazi I."/>
            <person name="Orvis J."/>
            <person name="Roemer T."/>
            <person name="Ronning C.M."/>
            <person name="Sundaram J.P."/>
            <person name="Sutton G."/>
            <person name="Turner G."/>
            <person name="Venter J.C."/>
            <person name="White O.R."/>
            <person name="Whitty B.R."/>
            <person name="Youngman P."/>
            <person name="Wolfe K.H."/>
            <person name="Goldman G.H."/>
            <person name="Wortman J.R."/>
            <person name="Jiang B."/>
            <person name="Denning D.W."/>
            <person name="Nierman W.C."/>
        </authorList>
    </citation>
    <scope>NUCLEOTIDE SEQUENCE [LARGE SCALE GENOMIC DNA]</scope>
    <source>
        <strain evidence="3">CBS 144.89 / FGSC A1163 / CEA10</strain>
    </source>
</reference>
<evidence type="ECO:0000256" key="1">
    <source>
        <dbReference type="SAM" id="Phobius"/>
    </source>
</evidence>
<gene>
    <name evidence="2" type="ORF">AFUB_070130</name>
</gene>